<dbReference type="NCBIfam" id="TIGR04290">
    <property type="entry name" value="meth_Rta_06860"/>
    <property type="match status" value="1"/>
</dbReference>
<dbReference type="GO" id="GO:0032259">
    <property type="term" value="P:methylation"/>
    <property type="evidence" value="ECO:0007669"/>
    <property type="project" value="UniProtKB-KW"/>
</dbReference>
<dbReference type="GO" id="GO:0008168">
    <property type="term" value="F:methyltransferase activity"/>
    <property type="evidence" value="ECO:0007669"/>
    <property type="project" value="UniProtKB-KW"/>
</dbReference>
<evidence type="ECO:0000313" key="2">
    <source>
        <dbReference type="EMBL" id="AIE86683.1"/>
    </source>
</evidence>
<dbReference type="RefSeq" id="WP_038473239.1">
    <property type="nucleotide sequence ID" value="NZ_CP007139.1"/>
</dbReference>
<dbReference type="InterPro" id="IPR029063">
    <property type="entry name" value="SAM-dependent_MTases_sf"/>
</dbReference>
<dbReference type="HOGENOM" id="CLU_079326_0_0_0"/>
<accession>A0A068NT18</accession>
<dbReference type="AlphaFoldDB" id="A0A068NT18"/>
<dbReference type="eggNOG" id="COG2227">
    <property type="taxonomic scope" value="Bacteria"/>
</dbReference>
<dbReference type="EMBL" id="CP007139">
    <property type="protein sequence ID" value="AIE86683.1"/>
    <property type="molecule type" value="Genomic_DNA"/>
</dbReference>
<name>A0A068NT18_FIMGI</name>
<dbReference type="InterPro" id="IPR027555">
    <property type="entry name" value="Mo5U34_MeTrfas-like"/>
</dbReference>
<proteinExistence type="predicted"/>
<keyword evidence="3" id="KW-1185">Reference proteome</keyword>
<dbReference type="Proteomes" id="UP000027982">
    <property type="component" value="Chromosome"/>
</dbReference>
<dbReference type="PANTHER" id="PTHR43861:SF3">
    <property type="entry name" value="PUTATIVE (AFU_ORTHOLOGUE AFUA_2G14390)-RELATED"/>
    <property type="match status" value="1"/>
</dbReference>
<keyword evidence="1 2" id="KW-0808">Transferase</keyword>
<dbReference type="CDD" id="cd02440">
    <property type="entry name" value="AdoMet_MTases"/>
    <property type="match status" value="1"/>
</dbReference>
<dbReference type="STRING" id="661478.OP10G_3315"/>
<sequence>MISLQKPLTQEEILARVQELGPWFHNLDLRGVQTAPEHFLGDYPNIKFAKIAEALPNDLSGKTVLDIGCNAGFYSMEMKRRGAARVVGTDSDPRYLEQARFAAEVSGMDIEYRELSVYDVAKLGEKFDLVIFMGVLYHLRHPLLALDLIHEHVAGDMLLFQSMQRGSAEVEPLEEDYDFWQQDVFRKPGYPKMYFVEERYSHDPTNWWVPNRACCEAMLRSSGFEIEKHPEQEVYLCRRTELPDLPDGPRAVHPAKGVRR</sequence>
<organism evidence="2 3">
    <name type="scientific">Fimbriimonas ginsengisoli Gsoil 348</name>
    <dbReference type="NCBI Taxonomy" id="661478"/>
    <lineage>
        <taxon>Bacteria</taxon>
        <taxon>Bacillati</taxon>
        <taxon>Armatimonadota</taxon>
        <taxon>Fimbriimonadia</taxon>
        <taxon>Fimbriimonadales</taxon>
        <taxon>Fimbriimonadaceae</taxon>
        <taxon>Fimbriimonas</taxon>
    </lineage>
</organism>
<dbReference type="KEGG" id="fgi:OP10G_3315"/>
<dbReference type="InterPro" id="IPR027554">
    <property type="entry name" value="Meth_Rta_06860"/>
</dbReference>
<dbReference type="Pfam" id="PF08003">
    <property type="entry name" value="Methyltransf_9"/>
    <property type="match status" value="1"/>
</dbReference>
<keyword evidence="2" id="KW-0489">Methyltransferase</keyword>
<gene>
    <name evidence="2" type="ORF">OP10G_3315</name>
</gene>
<protein>
    <submittedName>
        <fullName evidence="2">SAM-dependent methyltransferase</fullName>
    </submittedName>
</protein>
<dbReference type="Gene3D" id="3.40.50.150">
    <property type="entry name" value="Vaccinia Virus protein VP39"/>
    <property type="match status" value="1"/>
</dbReference>
<reference evidence="2 3" key="1">
    <citation type="journal article" date="2014" name="PLoS ONE">
        <title>The first complete genome sequence of the class fimbriimonadia in the phylum armatimonadetes.</title>
        <authorList>
            <person name="Hu Z.Y."/>
            <person name="Wang Y.Z."/>
            <person name="Im W.T."/>
            <person name="Wang S.Y."/>
            <person name="Zhao G.P."/>
            <person name="Zheng H.J."/>
            <person name="Quan Z.X."/>
        </authorList>
    </citation>
    <scope>NUCLEOTIDE SEQUENCE [LARGE SCALE GENOMIC DNA]</scope>
    <source>
        <strain evidence="2">Gsoil 348</strain>
    </source>
</reference>
<dbReference type="SUPFAM" id="SSF53335">
    <property type="entry name" value="S-adenosyl-L-methionine-dependent methyltransferases"/>
    <property type="match status" value="1"/>
</dbReference>
<dbReference type="PANTHER" id="PTHR43861">
    <property type="entry name" value="TRANS-ACONITATE 2-METHYLTRANSFERASE-RELATED"/>
    <property type="match status" value="1"/>
</dbReference>
<dbReference type="OrthoDB" id="9765084at2"/>
<evidence type="ECO:0000313" key="3">
    <source>
        <dbReference type="Proteomes" id="UP000027982"/>
    </source>
</evidence>
<evidence type="ECO:0000256" key="1">
    <source>
        <dbReference type="ARBA" id="ARBA00022679"/>
    </source>
</evidence>